<evidence type="ECO:0000259" key="2">
    <source>
        <dbReference type="Pfam" id="PF17100"/>
    </source>
</evidence>
<dbReference type="Pfam" id="PF17100">
    <property type="entry name" value="NACHT_N"/>
    <property type="match status" value="1"/>
</dbReference>
<dbReference type="EMBL" id="QJNU01001227">
    <property type="protein sequence ID" value="RYO78106.1"/>
    <property type="molecule type" value="Genomic_DNA"/>
</dbReference>
<feature type="compositionally biased region" description="Low complexity" evidence="1">
    <location>
        <begin position="80"/>
        <end position="90"/>
    </location>
</feature>
<comment type="caution">
    <text evidence="3">The sequence shown here is derived from an EMBL/GenBank/DDBJ whole genome shotgun (WGS) entry which is preliminary data.</text>
</comment>
<feature type="region of interest" description="Disordered" evidence="1">
    <location>
        <begin position="1"/>
        <end position="51"/>
    </location>
</feature>
<protein>
    <recommendedName>
        <fullName evidence="2">NWD NACHT-NTPase N-terminal domain-containing protein</fullName>
    </recommendedName>
</protein>
<dbReference type="STRING" id="155417.A0A4Q4ST90"/>
<name>A0A4Q4ST90_9PEZI</name>
<feature type="compositionally biased region" description="Polar residues" evidence="1">
    <location>
        <begin position="28"/>
        <end position="42"/>
    </location>
</feature>
<accession>A0A4Q4ST90</accession>
<feature type="domain" description="NWD NACHT-NTPase N-terminal" evidence="2">
    <location>
        <begin position="122"/>
        <end position="233"/>
    </location>
</feature>
<gene>
    <name evidence="3" type="ORF">DL764_010150</name>
</gene>
<evidence type="ECO:0000313" key="3">
    <source>
        <dbReference type="EMBL" id="RYO78106.1"/>
    </source>
</evidence>
<organism evidence="3 4">
    <name type="scientific">Monosporascus ibericus</name>
    <dbReference type="NCBI Taxonomy" id="155417"/>
    <lineage>
        <taxon>Eukaryota</taxon>
        <taxon>Fungi</taxon>
        <taxon>Dikarya</taxon>
        <taxon>Ascomycota</taxon>
        <taxon>Pezizomycotina</taxon>
        <taxon>Sordariomycetes</taxon>
        <taxon>Xylariomycetidae</taxon>
        <taxon>Xylariales</taxon>
        <taxon>Xylariales incertae sedis</taxon>
        <taxon>Monosporascus</taxon>
    </lineage>
</organism>
<sequence>MSTKEKPKWPKRLGERLFKGHRAASPVPSATLSTDVRSSGQGNARHGSKTSSIIATESCALPSLSAADAQATRPSTGAIATDPHQPAATPQAPPPAPLVEPPPKPATTEYTEQPTPVVSASQRLWNAAYDSLERDDAELVRSYVKTLEQVFGVKTLKLSAADVSAQLKDPTTRQMHMRELVQKGQEKISKASRIMTGMGEVADFILSAKEMVDLALRGVPQAAPAALPWAGLC</sequence>
<evidence type="ECO:0000256" key="1">
    <source>
        <dbReference type="SAM" id="MobiDB-lite"/>
    </source>
</evidence>
<feature type="compositionally biased region" description="Basic and acidic residues" evidence="1">
    <location>
        <begin position="1"/>
        <end position="18"/>
    </location>
</feature>
<feature type="compositionally biased region" description="Pro residues" evidence="1">
    <location>
        <begin position="91"/>
        <end position="105"/>
    </location>
</feature>
<evidence type="ECO:0000313" key="4">
    <source>
        <dbReference type="Proteomes" id="UP000293360"/>
    </source>
</evidence>
<dbReference type="InterPro" id="IPR031359">
    <property type="entry name" value="NACHT_N"/>
</dbReference>
<dbReference type="Proteomes" id="UP000293360">
    <property type="component" value="Unassembled WGS sequence"/>
</dbReference>
<keyword evidence="4" id="KW-1185">Reference proteome</keyword>
<dbReference type="AlphaFoldDB" id="A0A4Q4ST90"/>
<dbReference type="OrthoDB" id="4769969at2759"/>
<proteinExistence type="predicted"/>
<reference evidence="3 4" key="1">
    <citation type="submission" date="2018-06" db="EMBL/GenBank/DDBJ databases">
        <title>Complete Genomes of Monosporascus.</title>
        <authorList>
            <person name="Robinson A.J."/>
            <person name="Natvig D.O."/>
        </authorList>
    </citation>
    <scope>NUCLEOTIDE SEQUENCE [LARGE SCALE GENOMIC DNA]</scope>
    <source>
        <strain evidence="3 4">CBS 110550</strain>
    </source>
</reference>
<feature type="region of interest" description="Disordered" evidence="1">
    <location>
        <begin position="65"/>
        <end position="116"/>
    </location>
</feature>